<name>A0A2A6FRU0_9MICO</name>
<gene>
    <name evidence="2" type="ORF">B5766_06940</name>
</gene>
<sequence>MKLQILNQTPHATGDNLSSLRKVSHTMIRTILTLQVAPERVRALLGFYETEKILQKSIDMSGAVAGEFAVSTDGSGTILVTALWPDRAAYDAWLANEFRAESNGRMAALLEDDAVGVGQSFEILHEVFGA</sequence>
<evidence type="ECO:0000259" key="1">
    <source>
        <dbReference type="Pfam" id="PF03992"/>
    </source>
</evidence>
<dbReference type="InterPro" id="IPR007138">
    <property type="entry name" value="ABM_dom"/>
</dbReference>
<comment type="caution">
    <text evidence="2">The sequence shown here is derived from an EMBL/GenBank/DDBJ whole genome shotgun (WGS) entry which is preliminary data.</text>
</comment>
<reference evidence="3" key="1">
    <citation type="submission" date="2017-03" db="EMBL/GenBank/DDBJ databases">
        <authorList>
            <person name="Lund M.B."/>
        </authorList>
    </citation>
    <scope>NUCLEOTIDE SEQUENCE [LARGE SCALE GENOMIC DNA]</scope>
</reference>
<dbReference type="EMBL" id="NAEP01000036">
    <property type="protein sequence ID" value="PDQ35326.1"/>
    <property type="molecule type" value="Genomic_DNA"/>
</dbReference>
<dbReference type="SUPFAM" id="SSF54909">
    <property type="entry name" value="Dimeric alpha+beta barrel"/>
    <property type="match status" value="1"/>
</dbReference>
<dbReference type="Pfam" id="PF03992">
    <property type="entry name" value="ABM"/>
    <property type="match status" value="1"/>
</dbReference>
<evidence type="ECO:0000313" key="2">
    <source>
        <dbReference type="EMBL" id="PDQ35326.1"/>
    </source>
</evidence>
<organism evidence="2 3">
    <name type="scientific">Candidatus Lumbricidiphila eiseniae</name>
    <dbReference type="NCBI Taxonomy" id="1969409"/>
    <lineage>
        <taxon>Bacteria</taxon>
        <taxon>Bacillati</taxon>
        <taxon>Actinomycetota</taxon>
        <taxon>Actinomycetes</taxon>
        <taxon>Micrococcales</taxon>
        <taxon>Microbacteriaceae</taxon>
        <taxon>Candidatus Lumbricidiphila</taxon>
    </lineage>
</organism>
<dbReference type="InterPro" id="IPR011008">
    <property type="entry name" value="Dimeric_a/b-barrel"/>
</dbReference>
<evidence type="ECO:0000313" key="3">
    <source>
        <dbReference type="Proteomes" id="UP000219994"/>
    </source>
</evidence>
<accession>A0A2A6FRU0</accession>
<dbReference type="Gene3D" id="3.30.70.100">
    <property type="match status" value="1"/>
</dbReference>
<feature type="domain" description="ABM" evidence="1">
    <location>
        <begin position="27"/>
        <end position="97"/>
    </location>
</feature>
<protein>
    <recommendedName>
        <fullName evidence="1">ABM domain-containing protein</fullName>
    </recommendedName>
</protein>
<dbReference type="AlphaFoldDB" id="A0A2A6FRU0"/>
<proteinExistence type="predicted"/>
<dbReference type="Proteomes" id="UP000219994">
    <property type="component" value="Unassembled WGS sequence"/>
</dbReference>